<dbReference type="InterPro" id="IPR003137">
    <property type="entry name" value="PA_domain"/>
</dbReference>
<proteinExistence type="predicted"/>
<organism evidence="12 13">
    <name type="scientific">Octopus vulgaris</name>
    <name type="common">Common octopus</name>
    <dbReference type="NCBI Taxonomy" id="6645"/>
    <lineage>
        <taxon>Eukaryota</taxon>
        <taxon>Metazoa</taxon>
        <taxon>Spiralia</taxon>
        <taxon>Lophotrochozoa</taxon>
        <taxon>Mollusca</taxon>
        <taxon>Cephalopoda</taxon>
        <taxon>Coleoidea</taxon>
        <taxon>Octopodiformes</taxon>
        <taxon>Octopoda</taxon>
        <taxon>Incirrata</taxon>
        <taxon>Octopodidae</taxon>
        <taxon>Octopus</taxon>
    </lineage>
</organism>
<feature type="transmembrane region" description="Helical" evidence="10">
    <location>
        <begin position="283"/>
        <end position="306"/>
    </location>
</feature>
<evidence type="ECO:0000256" key="5">
    <source>
        <dbReference type="ARBA" id="ARBA00022833"/>
    </source>
</evidence>
<dbReference type="EMBL" id="OX597826">
    <property type="protein sequence ID" value="CAI9731734.1"/>
    <property type="molecule type" value="Genomic_DNA"/>
</dbReference>
<dbReference type="GO" id="GO:0008270">
    <property type="term" value="F:zinc ion binding"/>
    <property type="evidence" value="ECO:0007669"/>
    <property type="project" value="UniProtKB-KW"/>
</dbReference>
<feature type="compositionally biased region" description="Low complexity" evidence="9">
    <location>
        <begin position="97"/>
        <end position="114"/>
    </location>
</feature>
<keyword evidence="13" id="KW-1185">Reference proteome</keyword>
<evidence type="ECO:0000313" key="12">
    <source>
        <dbReference type="EMBL" id="CAI9731734.1"/>
    </source>
</evidence>
<keyword evidence="3" id="KW-0479">Metal-binding</keyword>
<dbReference type="Gene3D" id="3.50.30.30">
    <property type="match status" value="1"/>
</dbReference>
<dbReference type="PANTHER" id="PTHR46539:SF23">
    <property type="entry name" value="RING-TYPE DOMAIN-CONTAINING PROTEIN"/>
    <property type="match status" value="1"/>
</dbReference>
<evidence type="ECO:0000259" key="11">
    <source>
        <dbReference type="PROSITE" id="PS50089"/>
    </source>
</evidence>
<dbReference type="InterPro" id="IPR001841">
    <property type="entry name" value="Znf_RING"/>
</dbReference>
<keyword evidence="4 8" id="KW-0863">Zinc-finger</keyword>
<name>A0AA36FC17_OCTVU</name>
<feature type="region of interest" description="Disordered" evidence="9">
    <location>
        <begin position="97"/>
        <end position="121"/>
    </location>
</feature>
<dbReference type="InterPro" id="IPR013083">
    <property type="entry name" value="Znf_RING/FYVE/PHD"/>
</dbReference>
<dbReference type="PROSITE" id="PS50089">
    <property type="entry name" value="ZF_RING_2"/>
    <property type="match status" value="1"/>
</dbReference>
<dbReference type="Gene3D" id="3.30.40.10">
    <property type="entry name" value="Zinc/RING finger domain, C3HC4 (zinc finger)"/>
    <property type="match status" value="1"/>
</dbReference>
<keyword evidence="2 10" id="KW-0812">Transmembrane</keyword>
<sequence>MSFALFPCVSDDDGNGSREMKRCYYSSATDMPSSSPVVVSPHRRRRSFLIGSSSSSSPKPWSRWHRRRHCLGYVMATLLLLSSADVGRCRADDPNTFANGDNTNSNNNNNNHNNANHHSKNEHNKLQALLKLNYKDSDSGRDRTETTRGMFLAGSAVKSVSGLLIHVRSGNNSFGCTTIDNPPPPSVKQWIAILMKGGCDFIDKIRVAAAFNASAAVIYDEKNGLQPVFANRHDADVGTKVTVLISRKDGDKIATLLDNGTKVQMHISRLQPPSTLNISRTSILFVSISFIVLMIISLTWLIFYYIQRFRYAHAKERLTKRLANAAKKTIAKIPQRTIKSGDKELESDYDQCAVCIEGYKPSDVIRILPCKHILHKSCVDPWLLEQRSCPMCKMDILRAYGMPVNGSQESVNQAVEVESVTTSGGVIEDNVNGRNDMLEESVVHLQSSSVHFRTSPIEVKGECSLEATERLMEPALPPLMPAGSLESIHSLDSDCNEFQSLMIKPKKASTSSLSHNNIA</sequence>
<evidence type="ECO:0000256" key="8">
    <source>
        <dbReference type="PROSITE-ProRule" id="PRU00175"/>
    </source>
</evidence>
<reference evidence="12" key="1">
    <citation type="submission" date="2023-08" db="EMBL/GenBank/DDBJ databases">
        <authorList>
            <person name="Alioto T."/>
            <person name="Alioto T."/>
            <person name="Gomez Garrido J."/>
        </authorList>
    </citation>
    <scope>NUCLEOTIDE SEQUENCE</scope>
</reference>
<dbReference type="SUPFAM" id="SSF57850">
    <property type="entry name" value="RING/U-box"/>
    <property type="match status" value="1"/>
</dbReference>
<dbReference type="SMART" id="SM00184">
    <property type="entry name" value="RING"/>
    <property type="match status" value="1"/>
</dbReference>
<dbReference type="InterPro" id="IPR046450">
    <property type="entry name" value="PA_dom_sf"/>
</dbReference>
<keyword evidence="7 10" id="KW-0472">Membrane</keyword>
<dbReference type="CDD" id="cd16668">
    <property type="entry name" value="RING-H2_RNF130-like"/>
    <property type="match status" value="1"/>
</dbReference>
<dbReference type="SUPFAM" id="SSF52025">
    <property type="entry name" value="PA domain"/>
    <property type="match status" value="1"/>
</dbReference>
<evidence type="ECO:0000256" key="2">
    <source>
        <dbReference type="ARBA" id="ARBA00022692"/>
    </source>
</evidence>
<feature type="domain" description="RING-type" evidence="11">
    <location>
        <begin position="352"/>
        <end position="393"/>
    </location>
</feature>
<dbReference type="FunFam" id="3.30.40.10:FF:000009">
    <property type="entry name" value="E3 ubiquitin-protein ligase RNF130"/>
    <property type="match status" value="1"/>
</dbReference>
<evidence type="ECO:0000256" key="7">
    <source>
        <dbReference type="ARBA" id="ARBA00023136"/>
    </source>
</evidence>
<dbReference type="PANTHER" id="PTHR46539">
    <property type="entry name" value="E3 UBIQUITIN-PROTEIN LIGASE ATL42"/>
    <property type="match status" value="1"/>
</dbReference>
<dbReference type="AlphaFoldDB" id="A0AA36FC17"/>
<dbReference type="Pfam" id="PF02225">
    <property type="entry name" value="PA"/>
    <property type="match status" value="1"/>
</dbReference>
<dbReference type="Proteomes" id="UP001162480">
    <property type="component" value="Chromosome 13"/>
</dbReference>
<gene>
    <name evidence="12" type="ORF">OCTVUL_1B005009</name>
</gene>
<evidence type="ECO:0000256" key="3">
    <source>
        <dbReference type="ARBA" id="ARBA00022723"/>
    </source>
</evidence>
<comment type="subcellular location">
    <subcellularLocation>
        <location evidence="1">Membrane</location>
        <topology evidence="1">Single-pass membrane protein</topology>
    </subcellularLocation>
</comment>
<evidence type="ECO:0000256" key="6">
    <source>
        <dbReference type="ARBA" id="ARBA00022989"/>
    </source>
</evidence>
<protein>
    <submittedName>
        <fullName evidence="12">Finger 150-like</fullName>
    </submittedName>
</protein>
<accession>A0AA36FC17</accession>
<dbReference type="GO" id="GO:0016020">
    <property type="term" value="C:membrane"/>
    <property type="evidence" value="ECO:0007669"/>
    <property type="project" value="UniProtKB-SubCell"/>
</dbReference>
<keyword evidence="6 10" id="KW-1133">Transmembrane helix</keyword>
<keyword evidence="5" id="KW-0862">Zinc</keyword>
<evidence type="ECO:0000313" key="13">
    <source>
        <dbReference type="Proteomes" id="UP001162480"/>
    </source>
</evidence>
<evidence type="ECO:0000256" key="1">
    <source>
        <dbReference type="ARBA" id="ARBA00004167"/>
    </source>
</evidence>
<dbReference type="Pfam" id="PF13639">
    <property type="entry name" value="zf-RING_2"/>
    <property type="match status" value="1"/>
</dbReference>
<evidence type="ECO:0000256" key="9">
    <source>
        <dbReference type="SAM" id="MobiDB-lite"/>
    </source>
</evidence>
<evidence type="ECO:0000256" key="4">
    <source>
        <dbReference type="ARBA" id="ARBA00022771"/>
    </source>
</evidence>
<evidence type="ECO:0000256" key="10">
    <source>
        <dbReference type="SAM" id="Phobius"/>
    </source>
</evidence>